<accession>G2SYL5</accession>
<reference evidence="1 2" key="1">
    <citation type="journal article" date="2015" name="Genome Announc.">
        <title>Complete genome sequence of the human gut symbiont Roseburia hominis.</title>
        <authorList>
            <person name="Travis A.J."/>
            <person name="Kelly D."/>
            <person name="Flint H.J."/>
            <person name="Aminov R.I."/>
        </authorList>
    </citation>
    <scope>NUCLEOTIDE SEQUENCE [LARGE SCALE GENOMIC DNA]</scope>
    <source>
        <strain evidence="2">DSM 16839 / JCM 17582 / NCIMB 14029 / A2-183</strain>
    </source>
</reference>
<sequence>MDRKAMYKLSYGLFILTAKEAEKDNGCSVGKDQFSEA</sequence>
<protein>
    <submittedName>
        <fullName evidence="1">Uncharacterized protein</fullName>
    </submittedName>
</protein>
<dbReference type="STRING" id="585394.RHOM_15030"/>
<evidence type="ECO:0000313" key="1">
    <source>
        <dbReference type="EMBL" id="AEN98112.1"/>
    </source>
</evidence>
<name>G2SYL5_ROSHA</name>
<dbReference type="Proteomes" id="UP000008178">
    <property type="component" value="Chromosome"/>
</dbReference>
<dbReference type="HOGENOM" id="CLU_3348184_0_0_9"/>
<proteinExistence type="predicted"/>
<keyword evidence="2" id="KW-1185">Reference proteome</keyword>
<gene>
    <name evidence="1" type="ordered locus">RHOM_15030</name>
</gene>
<dbReference type="KEGG" id="rho:RHOM_15030"/>
<organism evidence="1 2">
    <name type="scientific">Roseburia hominis (strain DSM 16839 / JCM 17582 / NCIMB 14029 / A2-183)</name>
    <dbReference type="NCBI Taxonomy" id="585394"/>
    <lineage>
        <taxon>Bacteria</taxon>
        <taxon>Bacillati</taxon>
        <taxon>Bacillota</taxon>
        <taxon>Clostridia</taxon>
        <taxon>Lachnospirales</taxon>
        <taxon>Lachnospiraceae</taxon>
        <taxon>Roseburia</taxon>
    </lineage>
</organism>
<evidence type="ECO:0000313" key="2">
    <source>
        <dbReference type="Proteomes" id="UP000008178"/>
    </source>
</evidence>
<dbReference type="AlphaFoldDB" id="G2SYL5"/>
<dbReference type="EMBL" id="CP003040">
    <property type="protein sequence ID" value="AEN98112.1"/>
    <property type="molecule type" value="Genomic_DNA"/>
</dbReference>